<reference evidence="4 5" key="1">
    <citation type="submission" date="2019-06" db="EMBL/GenBank/DDBJ databases">
        <title>Sorghum-associated microbial communities from plants grown in Nebraska, USA.</title>
        <authorList>
            <person name="Schachtman D."/>
        </authorList>
    </citation>
    <scope>NUCLEOTIDE SEQUENCE [LARGE SCALE GENOMIC DNA]</scope>
    <source>
        <strain evidence="4 5">1209</strain>
    </source>
</reference>
<evidence type="ECO:0000256" key="1">
    <source>
        <dbReference type="SAM" id="Phobius"/>
    </source>
</evidence>
<dbReference type="GO" id="GO:0016989">
    <property type="term" value="F:sigma factor antagonist activity"/>
    <property type="evidence" value="ECO:0007669"/>
    <property type="project" value="TreeGrafter"/>
</dbReference>
<dbReference type="Gene3D" id="2.60.120.1440">
    <property type="match status" value="1"/>
</dbReference>
<dbReference type="EMBL" id="VIWO01000002">
    <property type="protein sequence ID" value="TWF42694.1"/>
    <property type="molecule type" value="Genomic_DNA"/>
</dbReference>
<dbReference type="InterPro" id="IPR012373">
    <property type="entry name" value="Ferrdict_sens_TM"/>
</dbReference>
<feature type="domain" description="FecR protein" evidence="2">
    <location>
        <begin position="118"/>
        <end position="210"/>
    </location>
</feature>
<proteinExistence type="predicted"/>
<dbReference type="PANTHER" id="PTHR30273">
    <property type="entry name" value="PERIPLASMIC SIGNAL SENSOR AND SIGMA FACTOR ACTIVATOR FECR-RELATED"/>
    <property type="match status" value="1"/>
</dbReference>
<evidence type="ECO:0000259" key="2">
    <source>
        <dbReference type="Pfam" id="PF04773"/>
    </source>
</evidence>
<keyword evidence="1" id="KW-0472">Membrane</keyword>
<dbReference type="AlphaFoldDB" id="A0A561PX48"/>
<keyword evidence="1" id="KW-0812">Transmembrane</keyword>
<name>A0A561PX48_9BACT</name>
<evidence type="ECO:0000313" key="4">
    <source>
        <dbReference type="EMBL" id="TWF42694.1"/>
    </source>
</evidence>
<dbReference type="PIRSF" id="PIRSF018266">
    <property type="entry name" value="FecR"/>
    <property type="match status" value="1"/>
</dbReference>
<gene>
    <name evidence="4" type="ORF">FHW36_102455</name>
</gene>
<accession>A0A561PX48</accession>
<dbReference type="Gene3D" id="3.55.50.30">
    <property type="match status" value="1"/>
</dbReference>
<dbReference type="OrthoDB" id="1452822at2"/>
<comment type="caution">
    <text evidence="4">The sequence shown here is derived from an EMBL/GenBank/DDBJ whole genome shotgun (WGS) entry which is preliminary data.</text>
</comment>
<dbReference type="Pfam" id="PF16344">
    <property type="entry name" value="FecR_C"/>
    <property type="match status" value="1"/>
</dbReference>
<dbReference type="InterPro" id="IPR006860">
    <property type="entry name" value="FecR"/>
</dbReference>
<feature type="domain" description="Protein FecR C-terminal" evidence="3">
    <location>
        <begin position="253"/>
        <end position="323"/>
    </location>
</feature>
<feature type="transmembrane region" description="Helical" evidence="1">
    <location>
        <begin position="89"/>
        <end position="106"/>
    </location>
</feature>
<keyword evidence="5" id="KW-1185">Reference proteome</keyword>
<dbReference type="InterPro" id="IPR032508">
    <property type="entry name" value="FecR_C"/>
</dbReference>
<dbReference type="PANTHER" id="PTHR30273:SF2">
    <property type="entry name" value="PROTEIN FECR"/>
    <property type="match status" value="1"/>
</dbReference>
<protein>
    <submittedName>
        <fullName evidence="4">FecR family protein</fullName>
    </submittedName>
</protein>
<dbReference type="Proteomes" id="UP000320811">
    <property type="component" value="Unassembled WGS sequence"/>
</dbReference>
<organism evidence="4 5">
    <name type="scientific">Chitinophaga polysaccharea</name>
    <dbReference type="NCBI Taxonomy" id="1293035"/>
    <lineage>
        <taxon>Bacteria</taxon>
        <taxon>Pseudomonadati</taxon>
        <taxon>Bacteroidota</taxon>
        <taxon>Chitinophagia</taxon>
        <taxon>Chitinophagales</taxon>
        <taxon>Chitinophagaceae</taxon>
        <taxon>Chitinophaga</taxon>
    </lineage>
</organism>
<sequence length="325" mass="36327">MEHLDTYLHELIAKKLSGQCTEAESATLQEWLDKSPENRAEYEVLSKIWGDSPSAAVHSRQYNTAAAWEKTTRVIQFNTSKVKYLYTKYAAAAAILILLTVGAWWLESRSGLKKHELAANDGRIRSLELPDKSTVTLRQGARIRYINGYHNDQRIVELEGEAFFEIASDPSHPFLVKTPNQSVVEVLGTSFTVQTGKDSTTVVVASGSVRLGVDGDTASLVLASGQKGTWGNGQLYARNNNNPNFIAWKTGILQFNDQSLLEILPQLADFYAKDIRIDEKYRETAAQQKATITFQHQSCDDVLHELQLLLGFKYQQEGDTIVISQ</sequence>
<dbReference type="Pfam" id="PF04773">
    <property type="entry name" value="FecR"/>
    <property type="match status" value="1"/>
</dbReference>
<dbReference type="RefSeq" id="WP_145666698.1">
    <property type="nucleotide sequence ID" value="NZ_VIWO01000002.1"/>
</dbReference>
<keyword evidence="1" id="KW-1133">Transmembrane helix</keyword>
<evidence type="ECO:0000313" key="5">
    <source>
        <dbReference type="Proteomes" id="UP000320811"/>
    </source>
</evidence>
<evidence type="ECO:0000259" key="3">
    <source>
        <dbReference type="Pfam" id="PF16344"/>
    </source>
</evidence>